<gene>
    <name evidence="7 9" type="primary">acpP</name>
    <name evidence="9" type="ORF">NCTC13150_00957</name>
</gene>
<evidence type="ECO:0000256" key="2">
    <source>
        <dbReference type="ARBA" id="ARBA00022516"/>
    </source>
</evidence>
<dbReference type="UniPathway" id="UPA00094"/>
<dbReference type="NCBIfam" id="NF002148">
    <property type="entry name" value="PRK00982.1-2"/>
    <property type="match status" value="1"/>
</dbReference>
<dbReference type="InterPro" id="IPR036736">
    <property type="entry name" value="ACP-like_sf"/>
</dbReference>
<dbReference type="PROSITE" id="PS00012">
    <property type="entry name" value="PHOSPHOPANTETHEINE"/>
    <property type="match status" value="1"/>
</dbReference>
<keyword evidence="5 7" id="KW-0443">Lipid metabolism</keyword>
<evidence type="ECO:0000256" key="1">
    <source>
        <dbReference type="ARBA" id="ARBA00022450"/>
    </source>
</evidence>
<organism evidence="9 10">
    <name type="scientific">Urinicoccus massiliensis</name>
    <dbReference type="NCBI Taxonomy" id="1723382"/>
    <lineage>
        <taxon>Bacteria</taxon>
        <taxon>Bacillati</taxon>
        <taxon>Bacillota</taxon>
        <taxon>Tissierellia</taxon>
        <taxon>Tissierellales</taxon>
        <taxon>Peptoniphilaceae</taxon>
        <taxon>Urinicoccus</taxon>
    </lineage>
</organism>
<evidence type="ECO:0000313" key="10">
    <source>
        <dbReference type="Proteomes" id="UP000377798"/>
    </source>
</evidence>
<comment type="subcellular location">
    <subcellularLocation>
        <location evidence="7">Cytoplasm</location>
    </subcellularLocation>
</comment>
<evidence type="ECO:0000256" key="6">
    <source>
        <dbReference type="ARBA" id="ARBA00023160"/>
    </source>
</evidence>
<evidence type="ECO:0000256" key="7">
    <source>
        <dbReference type="HAMAP-Rule" id="MF_01217"/>
    </source>
</evidence>
<keyword evidence="1 7" id="KW-0596">Phosphopantetheine</keyword>
<keyword evidence="7" id="KW-0963">Cytoplasm</keyword>
<comment type="caution">
    <text evidence="9">The sequence shown here is derived from an EMBL/GenBank/DDBJ whole genome shotgun (WGS) entry which is preliminary data.</text>
</comment>
<evidence type="ECO:0000256" key="5">
    <source>
        <dbReference type="ARBA" id="ARBA00023098"/>
    </source>
</evidence>
<dbReference type="Gene3D" id="1.10.1200.10">
    <property type="entry name" value="ACP-like"/>
    <property type="match status" value="1"/>
</dbReference>
<feature type="modified residue" description="O-(pantetheine 4'-phosphoryl)serine" evidence="7">
    <location>
        <position position="34"/>
    </location>
</feature>
<dbReference type="Pfam" id="PF00550">
    <property type="entry name" value="PP-binding"/>
    <property type="match status" value="1"/>
</dbReference>
<feature type="domain" description="Carrier" evidence="8">
    <location>
        <begin position="1"/>
        <end position="74"/>
    </location>
</feature>
<keyword evidence="6 7" id="KW-0275">Fatty acid biosynthesis</keyword>
<protein>
    <recommendedName>
        <fullName evidence="7">Acyl carrier protein</fullName>
        <shortName evidence="7">ACP</shortName>
    </recommendedName>
</protein>
<dbReference type="GO" id="GO:0016020">
    <property type="term" value="C:membrane"/>
    <property type="evidence" value="ECO:0007669"/>
    <property type="project" value="GOC"/>
</dbReference>
<evidence type="ECO:0000256" key="4">
    <source>
        <dbReference type="ARBA" id="ARBA00022832"/>
    </source>
</evidence>
<dbReference type="GO" id="GO:0000036">
    <property type="term" value="F:acyl carrier activity"/>
    <property type="evidence" value="ECO:0007669"/>
    <property type="project" value="UniProtKB-UniRule"/>
</dbReference>
<dbReference type="GO" id="GO:0000035">
    <property type="term" value="F:acyl binding"/>
    <property type="evidence" value="ECO:0007669"/>
    <property type="project" value="TreeGrafter"/>
</dbReference>
<dbReference type="GO" id="GO:0009245">
    <property type="term" value="P:lipid A biosynthetic process"/>
    <property type="evidence" value="ECO:0007669"/>
    <property type="project" value="TreeGrafter"/>
</dbReference>
<keyword evidence="2 7" id="KW-0444">Lipid biosynthesis</keyword>
<keyword evidence="10" id="KW-1185">Reference proteome</keyword>
<reference evidence="9 10" key="1">
    <citation type="submission" date="2019-02" db="EMBL/GenBank/DDBJ databases">
        <authorList>
            <consortium name="Pathogen Informatics"/>
        </authorList>
    </citation>
    <scope>NUCLEOTIDE SEQUENCE [LARGE SCALE GENOMIC DNA]</scope>
    <source>
        <strain evidence="9 10">3012STDY7089603</strain>
    </source>
</reference>
<keyword evidence="3 7" id="KW-0597">Phosphoprotein</keyword>
<comment type="PTM">
    <text evidence="7">4'-phosphopantetheine is transferred from CoA to a specific serine of apo-ACP by AcpS. This modification is essential for activity because fatty acids are bound in thioester linkage to the sulfhydryl of the prosthetic group.</text>
</comment>
<dbReference type="NCBIfam" id="NF002150">
    <property type="entry name" value="PRK00982.1-4"/>
    <property type="match status" value="1"/>
</dbReference>
<dbReference type="HAMAP" id="MF_01217">
    <property type="entry name" value="Acyl_carrier"/>
    <property type="match status" value="1"/>
</dbReference>
<sequence>MKDRILEIIAEQFNVKVEDLDEDTNFVDDLNVDSIELLELVMTIEDEFDLELEDEVLENLATVGDVIDYIDAQDLDE</sequence>
<evidence type="ECO:0000313" key="9">
    <source>
        <dbReference type="EMBL" id="VFB16430.1"/>
    </source>
</evidence>
<dbReference type="PANTHER" id="PTHR20863:SF76">
    <property type="entry name" value="CARRIER DOMAIN-CONTAINING PROTEIN"/>
    <property type="match status" value="1"/>
</dbReference>
<dbReference type="GO" id="GO:0005829">
    <property type="term" value="C:cytosol"/>
    <property type="evidence" value="ECO:0007669"/>
    <property type="project" value="TreeGrafter"/>
</dbReference>
<accession>A0A8H2MEZ7</accession>
<dbReference type="EMBL" id="CAACYI010000001">
    <property type="protein sequence ID" value="VFB16430.1"/>
    <property type="molecule type" value="Genomic_DNA"/>
</dbReference>
<dbReference type="SUPFAM" id="SSF47336">
    <property type="entry name" value="ACP-like"/>
    <property type="match status" value="1"/>
</dbReference>
<name>A0A8H2MEZ7_9FIRM</name>
<keyword evidence="4 7" id="KW-0276">Fatty acid metabolism</keyword>
<dbReference type="PROSITE" id="PS50075">
    <property type="entry name" value="CARRIER"/>
    <property type="match status" value="1"/>
</dbReference>
<comment type="similarity">
    <text evidence="7">Belongs to the acyl carrier protein (ACP) family.</text>
</comment>
<comment type="pathway">
    <text evidence="7">Lipid metabolism; fatty acid biosynthesis.</text>
</comment>
<evidence type="ECO:0000256" key="3">
    <source>
        <dbReference type="ARBA" id="ARBA00022553"/>
    </source>
</evidence>
<dbReference type="InterPro" id="IPR006162">
    <property type="entry name" value="Ppantetheine_attach_site"/>
</dbReference>
<dbReference type="InterPro" id="IPR003231">
    <property type="entry name" value="ACP"/>
</dbReference>
<evidence type="ECO:0000259" key="8">
    <source>
        <dbReference type="PROSITE" id="PS50075"/>
    </source>
</evidence>
<comment type="function">
    <text evidence="7">Carrier of the growing fatty acid chain in fatty acid biosynthesis.</text>
</comment>
<dbReference type="Proteomes" id="UP000377798">
    <property type="component" value="Unassembled WGS sequence"/>
</dbReference>
<dbReference type="InterPro" id="IPR009081">
    <property type="entry name" value="PP-bd_ACP"/>
</dbReference>
<proteinExistence type="inferred from homology"/>
<dbReference type="RefSeq" id="WP_131749039.1">
    <property type="nucleotide sequence ID" value="NZ_CAACYI010000001.1"/>
</dbReference>
<dbReference type="AlphaFoldDB" id="A0A8H2MEZ7"/>
<dbReference type="PANTHER" id="PTHR20863">
    <property type="entry name" value="ACYL CARRIER PROTEIN"/>
    <property type="match status" value="1"/>
</dbReference>